<dbReference type="KEGG" id="smic:SmB9_20580"/>
<dbReference type="PRINTS" id="PR01210">
    <property type="entry name" value="GGTRANSPTASE"/>
</dbReference>
<keyword evidence="8" id="KW-1185">Reference proteome</keyword>
<dbReference type="InterPro" id="IPR029055">
    <property type="entry name" value="Ntn_hydrolases_N"/>
</dbReference>
<reference evidence="6 8" key="2">
    <citation type="submission" date="2018-10" db="EMBL/GenBank/DDBJ databases">
        <title>Genomic Encyclopedia of Type Strains, Phase IV (KMG-IV): sequencing the most valuable type-strain genomes for metagenomic binning, comparative biology and taxonomic classification.</title>
        <authorList>
            <person name="Goeker M."/>
        </authorList>
    </citation>
    <scope>NUCLEOTIDE SEQUENCE [LARGE SCALE GENOMIC DNA]</scope>
    <source>
        <strain evidence="6 8">DSM 19791</strain>
    </source>
</reference>
<dbReference type="Gene3D" id="3.60.20.40">
    <property type="match status" value="1"/>
</dbReference>
<dbReference type="Proteomes" id="UP000276029">
    <property type="component" value="Unassembled WGS sequence"/>
</dbReference>
<gene>
    <name evidence="5" type="primary">ggtA</name>
    <name evidence="6" type="ORF">DFR51_0989</name>
    <name evidence="5" type="ORF">SmB9_20580</name>
</gene>
<dbReference type="AlphaFoldDB" id="A0AAD1D5Z6"/>
<dbReference type="EMBL" id="RBWX01000007">
    <property type="protein sequence ID" value="RKS91425.1"/>
    <property type="molecule type" value="Genomic_DNA"/>
</dbReference>
<dbReference type="Proteomes" id="UP000275727">
    <property type="component" value="Chromosome"/>
</dbReference>
<evidence type="ECO:0000313" key="5">
    <source>
        <dbReference type="EMBL" id="BBE34400.1"/>
    </source>
</evidence>
<dbReference type="InterPro" id="IPR043137">
    <property type="entry name" value="GGT_ssub_C"/>
</dbReference>
<evidence type="ECO:0000313" key="6">
    <source>
        <dbReference type="EMBL" id="RKS91425.1"/>
    </source>
</evidence>
<organism evidence="5 7">
    <name type="scientific">Sphingosinicella microcystinivorans</name>
    <dbReference type="NCBI Taxonomy" id="335406"/>
    <lineage>
        <taxon>Bacteria</taxon>
        <taxon>Pseudomonadati</taxon>
        <taxon>Pseudomonadota</taxon>
        <taxon>Alphaproteobacteria</taxon>
        <taxon>Sphingomonadales</taxon>
        <taxon>Sphingosinicellaceae</taxon>
        <taxon>Sphingosinicella</taxon>
    </lineage>
</organism>
<keyword evidence="2" id="KW-0808">Transferase</keyword>
<dbReference type="InterPro" id="IPR051792">
    <property type="entry name" value="GGT_bact"/>
</dbReference>
<comment type="similarity">
    <text evidence="1">Belongs to the gamma-glutamyltransferase family.</text>
</comment>
<dbReference type="GO" id="GO:0016740">
    <property type="term" value="F:transferase activity"/>
    <property type="evidence" value="ECO:0007669"/>
    <property type="project" value="UniProtKB-KW"/>
</dbReference>
<sequence>MVHVVQGGMDLVRIGRRGLLASAAAAGFVNPRMAVAAQGFDARTAAGSGEADMSVGAFGRKTPARGRSGLAITGHPWATEVAVGILREGGNACDALLAAAAAQTVIEPHLTTITGCMSMMYHDAATGRTRYLNGNVNAPRALAPVLTEADTATGRMACVPGFWAAFEAAASTFGTMPVARLLKPAIGFARDGIACHPSLWGEVYSRQAMLARTAEGRSIFMPRRAILNPGEKLVQPGAAETLQRLGEEGSRWFYTGDFAKDFCATVNAAGGALTPEEFAAYQVRWEDPIKGQYRDLEILGSVPPDTGGLHLIEMLNLVELMDIRKNGPASESPETLKRMMLAARDVLVTGMTYRDPRSSPLDVERIASKAYAAERYAKILKGAAPAPGAAPHGPGSCHLTVIDRAGNIATALHSTLSLPWANGLFVHGVSICGPGNHFLNTMPKPGDRVTVLICPSMMFRGGRPFLAGGSPSTSLICNLVQNITNIVDFSMPLAESIERPSFGGLVDGQYRMTVETDLGDPLIGAVEAAGILVERVNPWSSRHGAFEAIHVSENGEVFACGDPRRTSAALAV</sequence>
<dbReference type="Pfam" id="PF01019">
    <property type="entry name" value="G_glu_transpept"/>
    <property type="match status" value="1"/>
</dbReference>
<dbReference type="InterPro" id="IPR043138">
    <property type="entry name" value="GGT_lsub"/>
</dbReference>
<proteinExistence type="inferred from homology"/>
<dbReference type="GO" id="GO:0016787">
    <property type="term" value="F:hydrolase activity"/>
    <property type="evidence" value="ECO:0007669"/>
    <property type="project" value="UniProtKB-KW"/>
</dbReference>
<keyword evidence="3 6" id="KW-0378">Hydrolase</keyword>
<reference evidence="5 7" key="1">
    <citation type="submission" date="2018-06" db="EMBL/GenBank/DDBJ databases">
        <title>Complete Genome Sequence of the Microcystin-Degrading Bacterium Sphingosinicella microcystinivorans Strain B-9.</title>
        <authorList>
            <person name="Jin H."/>
            <person name="Nishizawa T."/>
            <person name="Guo Y."/>
            <person name="Nishizawa A."/>
            <person name="Park H."/>
            <person name="Kato H."/>
            <person name="Tsuji K."/>
            <person name="Harada K."/>
        </authorList>
    </citation>
    <scope>NUCLEOTIDE SEQUENCE [LARGE SCALE GENOMIC DNA]</scope>
    <source>
        <strain evidence="5 7">B9</strain>
    </source>
</reference>
<evidence type="ECO:0000313" key="8">
    <source>
        <dbReference type="Proteomes" id="UP000276029"/>
    </source>
</evidence>
<name>A0AAD1D5Z6_SPHMI</name>
<evidence type="ECO:0000256" key="4">
    <source>
        <dbReference type="ARBA" id="ARBA00023145"/>
    </source>
</evidence>
<keyword evidence="4" id="KW-0865">Zymogen</keyword>
<dbReference type="EMBL" id="AP018711">
    <property type="protein sequence ID" value="BBE34400.1"/>
    <property type="molecule type" value="Genomic_DNA"/>
</dbReference>
<evidence type="ECO:0000256" key="1">
    <source>
        <dbReference type="ARBA" id="ARBA00009381"/>
    </source>
</evidence>
<evidence type="ECO:0000256" key="3">
    <source>
        <dbReference type="ARBA" id="ARBA00022801"/>
    </source>
</evidence>
<evidence type="ECO:0000313" key="7">
    <source>
        <dbReference type="Proteomes" id="UP000275727"/>
    </source>
</evidence>
<protein>
    <submittedName>
        <fullName evidence="5">Gamma-glutamyltransferase</fullName>
    </submittedName>
    <submittedName>
        <fullName evidence="6">Gamma-glutamyltranspeptidase/glutathione hydrolase</fullName>
    </submittedName>
</protein>
<dbReference type="Gene3D" id="1.10.246.130">
    <property type="match status" value="1"/>
</dbReference>
<dbReference type="PANTHER" id="PTHR43199:SF1">
    <property type="entry name" value="GLUTATHIONE HYDROLASE PROENZYME"/>
    <property type="match status" value="1"/>
</dbReference>
<evidence type="ECO:0000256" key="2">
    <source>
        <dbReference type="ARBA" id="ARBA00022679"/>
    </source>
</evidence>
<dbReference type="PANTHER" id="PTHR43199">
    <property type="entry name" value="GLUTATHIONE HYDROLASE"/>
    <property type="match status" value="1"/>
</dbReference>
<accession>A0AAD1D5Z6</accession>
<dbReference type="SUPFAM" id="SSF56235">
    <property type="entry name" value="N-terminal nucleophile aminohydrolases (Ntn hydrolases)"/>
    <property type="match status" value="1"/>
</dbReference>